<keyword evidence="12" id="KW-1185">Reference proteome</keyword>
<dbReference type="InterPro" id="IPR013785">
    <property type="entry name" value="Aldolase_TIM"/>
</dbReference>
<evidence type="ECO:0000313" key="12">
    <source>
        <dbReference type="Proteomes" id="UP001589532"/>
    </source>
</evidence>
<evidence type="ECO:0000256" key="9">
    <source>
        <dbReference type="HAMAP-Rule" id="MF_01014"/>
    </source>
</evidence>
<evidence type="ECO:0000256" key="1">
    <source>
        <dbReference type="ARBA" id="ARBA00000901"/>
    </source>
</evidence>
<dbReference type="EC" id="5.3.1.16" evidence="9"/>
<keyword evidence="7 9" id="KW-0368">Histidine biosynthesis</keyword>
<sequence>MRAASLQLLPAVDIQGGRAVRLVQGRSGTQTSYGSPVEAALSWQRSGAEWLHVVDLDAAFGAGDNHALVAELIQAVDVRVELCGGIRDDRTLARALGTGCARINLGTAALETPGWIAAAIAEHGDRIAVSLDVRGTTLHRRGWTRGGGDLFDTLARLDAAGCARYVVTDITRDGTMRGPNVPLLQSVCAATGKPVVAAGGVSSLNDLRAITALLPMGLEGVIVGKALYAGAFTVPEALELLNDPGHVPDSAMSQQI</sequence>
<dbReference type="GO" id="GO:0003949">
    <property type="term" value="F:1-(5-phosphoribosyl)-5-[(5-phosphoribosylamino)methylideneamino]imidazole-4-carboxamide isomerase activity"/>
    <property type="evidence" value="ECO:0007669"/>
    <property type="project" value="UniProtKB-EC"/>
</dbReference>
<dbReference type="InterPro" id="IPR006062">
    <property type="entry name" value="His_biosynth"/>
</dbReference>
<comment type="caution">
    <text evidence="11">The sequence shown here is derived from an EMBL/GenBank/DDBJ whole genome shotgun (WGS) entry which is preliminary data.</text>
</comment>
<dbReference type="GO" id="GO:0004640">
    <property type="term" value="F:phosphoribosylanthranilate isomerase activity"/>
    <property type="evidence" value="ECO:0007669"/>
    <property type="project" value="UniProtKB-EC"/>
</dbReference>
<dbReference type="HAMAP" id="MF_01014">
    <property type="entry name" value="HisA"/>
    <property type="match status" value="1"/>
</dbReference>
<dbReference type="InterPro" id="IPR010188">
    <property type="entry name" value="HisA/PriA_Actinobacteria"/>
</dbReference>
<reference evidence="11 12" key="1">
    <citation type="submission" date="2024-09" db="EMBL/GenBank/DDBJ databases">
        <authorList>
            <person name="Sun Q."/>
            <person name="Mori K."/>
        </authorList>
    </citation>
    <scope>NUCLEOTIDE SEQUENCE [LARGE SCALE GENOMIC DNA]</scope>
    <source>
        <strain evidence="11 12">JCM 3143</strain>
    </source>
</reference>
<feature type="active site" description="Proton donor" evidence="9">
    <location>
        <position position="132"/>
    </location>
</feature>
<dbReference type="RefSeq" id="WP_344990588.1">
    <property type="nucleotide sequence ID" value="NZ_BAAAXV010000005.1"/>
</dbReference>
<dbReference type="SUPFAM" id="SSF51366">
    <property type="entry name" value="Ribulose-phoshate binding barrel"/>
    <property type="match status" value="1"/>
</dbReference>
<dbReference type="NCBIfam" id="TIGR01919">
    <property type="entry name" value="hisA-trpF"/>
    <property type="match status" value="1"/>
</dbReference>
<dbReference type="InterPro" id="IPR044524">
    <property type="entry name" value="Isoase_HisA-like"/>
</dbReference>
<evidence type="ECO:0000256" key="10">
    <source>
        <dbReference type="RuleBase" id="RU003657"/>
    </source>
</evidence>
<evidence type="ECO:0000256" key="5">
    <source>
        <dbReference type="ARBA" id="ARBA00022490"/>
    </source>
</evidence>
<evidence type="ECO:0000313" key="11">
    <source>
        <dbReference type="EMBL" id="MFB9628635.1"/>
    </source>
</evidence>
<protein>
    <recommendedName>
        <fullName evidence="9">1-(5-phosphoribosyl)-5-[(5-phosphoribosylamino)methylideneamino] imidazole-4-carboxamide isomerase</fullName>
        <ecNumber evidence="9">5.3.1.16</ecNumber>
    </recommendedName>
    <alternativeName>
        <fullName evidence="9">Phosphoribosylformimino-5-aminoimidazole carboxamide ribotide isomerase</fullName>
    </alternativeName>
</protein>
<dbReference type="Proteomes" id="UP001589532">
    <property type="component" value="Unassembled WGS sequence"/>
</dbReference>
<gene>
    <name evidence="11" type="primary">priA</name>
    <name evidence="9" type="synonym">hisA</name>
    <name evidence="11" type="ORF">ACFFSA_36645</name>
</gene>
<evidence type="ECO:0000256" key="6">
    <source>
        <dbReference type="ARBA" id="ARBA00022605"/>
    </source>
</evidence>
<evidence type="ECO:0000256" key="7">
    <source>
        <dbReference type="ARBA" id="ARBA00023102"/>
    </source>
</evidence>
<dbReference type="PANTHER" id="PTHR43090:SF2">
    <property type="entry name" value="1-(5-PHOSPHORIBOSYL)-5-[(5-PHOSPHORIBOSYLAMINO)METHYLIDENEAMINO] IMIDAZOLE-4-CARBOXAMIDE ISOMERASE"/>
    <property type="match status" value="1"/>
</dbReference>
<evidence type="ECO:0000256" key="4">
    <source>
        <dbReference type="ARBA" id="ARBA00009667"/>
    </source>
</evidence>
<dbReference type="CDD" id="cd04732">
    <property type="entry name" value="HisA"/>
    <property type="match status" value="1"/>
</dbReference>
<dbReference type="InterPro" id="IPR011060">
    <property type="entry name" value="RibuloseP-bd_barrel"/>
</dbReference>
<feature type="active site" description="Proton acceptor" evidence="9">
    <location>
        <position position="13"/>
    </location>
</feature>
<evidence type="ECO:0000256" key="2">
    <source>
        <dbReference type="ARBA" id="ARBA00004496"/>
    </source>
</evidence>
<comment type="similarity">
    <text evidence="4 9 10">Belongs to the HisA/HisF family.</text>
</comment>
<keyword evidence="5 9" id="KW-0963">Cytoplasm</keyword>
<dbReference type="EMBL" id="JBHMBW010000049">
    <property type="protein sequence ID" value="MFB9628635.1"/>
    <property type="molecule type" value="Genomic_DNA"/>
</dbReference>
<keyword evidence="8 9" id="KW-0413">Isomerase</keyword>
<comment type="pathway">
    <text evidence="3 9">Amino-acid biosynthesis; L-histidine biosynthesis; L-histidine from 5-phospho-alpha-D-ribose 1-diphosphate: step 4/9.</text>
</comment>
<evidence type="ECO:0000256" key="3">
    <source>
        <dbReference type="ARBA" id="ARBA00005133"/>
    </source>
</evidence>
<dbReference type="PANTHER" id="PTHR43090">
    <property type="entry name" value="1-(5-PHOSPHORIBOSYL)-5-[(5-PHOSPHORIBOSYLAMINO)METHYLIDENEAMINO] IMIDAZOLE-4-CARBOXAMIDE ISOMERASE"/>
    <property type="match status" value="1"/>
</dbReference>
<accession>A0ABV5SAC3</accession>
<name>A0ABV5SAC3_9ACTN</name>
<keyword evidence="6 9" id="KW-0028">Amino-acid biosynthesis</keyword>
<dbReference type="Pfam" id="PF00977">
    <property type="entry name" value="His_biosynth"/>
    <property type="match status" value="1"/>
</dbReference>
<dbReference type="Gene3D" id="3.20.20.70">
    <property type="entry name" value="Aldolase class I"/>
    <property type="match status" value="1"/>
</dbReference>
<evidence type="ECO:0000256" key="8">
    <source>
        <dbReference type="ARBA" id="ARBA00023235"/>
    </source>
</evidence>
<comment type="subcellular location">
    <subcellularLocation>
        <location evidence="2 9">Cytoplasm</location>
    </subcellularLocation>
</comment>
<organism evidence="11 12">
    <name type="scientific">Nonomuraea helvata</name>
    <dbReference type="NCBI Taxonomy" id="37484"/>
    <lineage>
        <taxon>Bacteria</taxon>
        <taxon>Bacillati</taxon>
        <taxon>Actinomycetota</taxon>
        <taxon>Actinomycetes</taxon>
        <taxon>Streptosporangiales</taxon>
        <taxon>Streptosporangiaceae</taxon>
        <taxon>Nonomuraea</taxon>
    </lineage>
</organism>
<proteinExistence type="inferred from homology"/>
<dbReference type="InterPro" id="IPR023016">
    <property type="entry name" value="HisA/PriA"/>
</dbReference>
<comment type="catalytic activity">
    <reaction evidence="1 9">
        <text>1-(5-phospho-beta-D-ribosyl)-5-[(5-phospho-beta-D-ribosylamino)methylideneamino]imidazole-4-carboxamide = 5-[(5-phospho-1-deoxy-D-ribulos-1-ylimino)methylamino]-1-(5-phospho-beta-D-ribosyl)imidazole-4-carboxamide</text>
        <dbReference type="Rhea" id="RHEA:15469"/>
        <dbReference type="ChEBI" id="CHEBI:58435"/>
        <dbReference type="ChEBI" id="CHEBI:58525"/>
        <dbReference type="EC" id="5.3.1.16"/>
    </reaction>
</comment>